<dbReference type="RefSeq" id="WP_111746850.1">
    <property type="nucleotide sequence ID" value="NZ_JBHSQY010000003.1"/>
</dbReference>
<dbReference type="CDD" id="cd01561">
    <property type="entry name" value="CBS_like"/>
    <property type="match status" value="1"/>
</dbReference>
<dbReference type="InterPro" id="IPR050214">
    <property type="entry name" value="Cys_Synth/Cystath_Beta-Synth"/>
</dbReference>
<evidence type="ECO:0000256" key="3">
    <source>
        <dbReference type="ARBA" id="ARBA00011738"/>
    </source>
</evidence>
<dbReference type="CDD" id="cd02440">
    <property type="entry name" value="AdoMet_MTases"/>
    <property type="match status" value="1"/>
</dbReference>
<evidence type="ECO:0000256" key="2">
    <source>
        <dbReference type="ARBA" id="ARBA00007103"/>
    </source>
</evidence>
<dbReference type="AlphaFoldDB" id="A0A328A1Q6"/>
<proteinExistence type="inferred from homology"/>
<dbReference type="PANTHER" id="PTHR10314">
    <property type="entry name" value="CYSTATHIONINE BETA-SYNTHASE"/>
    <property type="match status" value="1"/>
</dbReference>
<keyword evidence="7" id="KW-0198">Cysteine biosynthesis</keyword>
<evidence type="ECO:0000256" key="6">
    <source>
        <dbReference type="ARBA" id="ARBA00022898"/>
    </source>
</evidence>
<comment type="subunit">
    <text evidence="3">Homodimer.</text>
</comment>
<keyword evidence="5" id="KW-0808">Transferase</keyword>
<evidence type="ECO:0000259" key="8">
    <source>
        <dbReference type="Pfam" id="PF00291"/>
    </source>
</evidence>
<comment type="cofactor">
    <cofactor evidence="1">
        <name>pyridoxal 5'-phosphate</name>
        <dbReference type="ChEBI" id="CHEBI:597326"/>
    </cofactor>
</comment>
<evidence type="ECO:0000256" key="5">
    <source>
        <dbReference type="ARBA" id="ARBA00022679"/>
    </source>
</evidence>
<dbReference type="InterPro" id="IPR001926">
    <property type="entry name" value="TrpB-like_PALP"/>
</dbReference>
<accession>A0A328A1Q6</accession>
<organism evidence="10 11">
    <name type="scientific">Macrococcoides bohemicum</name>
    <dbReference type="NCBI Taxonomy" id="1903056"/>
    <lineage>
        <taxon>Bacteria</taxon>
        <taxon>Bacillati</taxon>
        <taxon>Bacillota</taxon>
        <taxon>Bacilli</taxon>
        <taxon>Bacillales</taxon>
        <taxon>Staphylococcaceae</taxon>
        <taxon>Macrococcoides</taxon>
    </lineage>
</organism>
<reference evidence="10 11" key="1">
    <citation type="journal article" date="2018" name="Front. Microbiol.">
        <title>Description and Comparative Genomics of Macrococcus caseolyticus subsp. hominis subsp. nov., Macrococcus goetzii sp. nov., Macrococcus epidermidis sp. nov., and Macrococcus bohemicus sp. nov., Novel Macrococci From Human Clinical Material With Virulence Potential and Suspected Uptake of Foreign DNA by Natural Transformation.</title>
        <authorList>
            <person name="Maslanova I."/>
            <person name="Wertheimer Z."/>
            <person name="Sedlacek I."/>
            <person name="Svec P."/>
            <person name="Indrakova A."/>
            <person name="Kovarovic V."/>
            <person name="Schumann P."/>
            <person name="Sproer C."/>
            <person name="Kralova S."/>
            <person name="Sedo O."/>
            <person name="Kristofova L."/>
            <person name="Vrbovska V."/>
            <person name="Fuzik T."/>
            <person name="Petras P."/>
            <person name="Zdrahal Z."/>
            <person name="Ruzickova V."/>
            <person name="Doskar J."/>
            <person name="Pantucek R."/>
        </authorList>
    </citation>
    <scope>NUCLEOTIDE SEQUENCE [LARGE SCALE GENOMIC DNA]</scope>
    <source>
        <strain evidence="10 11">03/115</strain>
    </source>
</reference>
<dbReference type="InterPro" id="IPR036052">
    <property type="entry name" value="TrpB-like_PALP_sf"/>
</dbReference>
<dbReference type="InterPro" id="IPR041698">
    <property type="entry name" value="Methyltransf_25"/>
</dbReference>
<evidence type="ECO:0000256" key="4">
    <source>
        <dbReference type="ARBA" id="ARBA00022605"/>
    </source>
</evidence>
<evidence type="ECO:0000313" key="10">
    <source>
        <dbReference type="EMBL" id="RAK48533.1"/>
    </source>
</evidence>
<comment type="similarity">
    <text evidence="2">Belongs to the cysteine synthase/cystathionine beta-synthase family.</text>
</comment>
<dbReference type="Proteomes" id="UP000249579">
    <property type="component" value="Unassembled WGS sequence"/>
</dbReference>
<dbReference type="EMBL" id="PZJG01000009">
    <property type="protein sequence ID" value="RAK48533.1"/>
    <property type="molecule type" value="Genomic_DNA"/>
</dbReference>
<dbReference type="Gene3D" id="3.40.50.150">
    <property type="entry name" value="Vaccinia Virus protein VP39"/>
    <property type="match status" value="1"/>
</dbReference>
<dbReference type="GO" id="GO:0019344">
    <property type="term" value="P:cysteine biosynthetic process"/>
    <property type="evidence" value="ECO:0007669"/>
    <property type="project" value="UniProtKB-KW"/>
</dbReference>
<feature type="domain" description="Methyltransferase" evidence="9">
    <location>
        <begin position="49"/>
        <end position="136"/>
    </location>
</feature>
<evidence type="ECO:0000313" key="11">
    <source>
        <dbReference type="Proteomes" id="UP000249579"/>
    </source>
</evidence>
<dbReference type="SUPFAM" id="SSF53335">
    <property type="entry name" value="S-adenosyl-L-methionine-dependent methyltransferases"/>
    <property type="match status" value="1"/>
</dbReference>
<dbReference type="SUPFAM" id="SSF53686">
    <property type="entry name" value="Tryptophan synthase beta subunit-like PLP-dependent enzymes"/>
    <property type="match status" value="1"/>
</dbReference>
<dbReference type="Pfam" id="PF13649">
    <property type="entry name" value="Methyltransf_25"/>
    <property type="match status" value="1"/>
</dbReference>
<comment type="caution">
    <text evidence="10">The sequence shown here is derived from an EMBL/GenBank/DDBJ whole genome shotgun (WGS) entry which is preliminary data.</text>
</comment>
<dbReference type="Gene3D" id="3.40.50.1100">
    <property type="match status" value="2"/>
</dbReference>
<dbReference type="GO" id="GO:0016740">
    <property type="term" value="F:transferase activity"/>
    <property type="evidence" value="ECO:0007669"/>
    <property type="project" value="UniProtKB-KW"/>
</dbReference>
<dbReference type="Pfam" id="PF00291">
    <property type="entry name" value="PALP"/>
    <property type="match status" value="1"/>
</dbReference>
<keyword evidence="4" id="KW-0028">Amino-acid biosynthesis</keyword>
<dbReference type="InterPro" id="IPR029063">
    <property type="entry name" value="SAM-dependent_MTases_sf"/>
</dbReference>
<sequence>MSLPFMDIFKNWASEYDNFVTGQDPEYKDVFVNYDFMIAQAVKHAQGDVVEFGPGTGNLTNYLLQQGLNVRAIEPSEEMAAIGEKKTRITFERGDFLNFKQQPADTFISSFAFHHLTDTEKDIAVGKYAELLNDGGRVIILDTIFNSEEEKRLMIAHYTSLGFNNLVDDLNREYYPLKETMEVIANRNGFDYHDTQLNRFAHLQILEKKTIKKPFDLIGHTPIVEITAFPLNEGNRIFAKLENHNLGGSVKDRLGLNIITKALERGDIKTGQVVEATAGNTGIGLALICQKYDLKLRVYVPEKFSVEKQSIMRALGAEIINTPTDKGMLFAREEALKYAQKTGAFFTNQFESPDNPSSYEGLANEIIADVGRVDMIVAGAGSGGTFTGLAHYFKDAHKVIVEPQGSILNGGESGSHRTEGIGVEKWPGFLPKDLIDAVETISDIDAFTKVSELAKLEGLMQGSSSGAALQAALNQQQHFTNQNIVVIFPDASDRYLSQAIFNIKGE</sequence>
<keyword evidence="6" id="KW-0663">Pyridoxal phosphate</keyword>
<dbReference type="FunFam" id="3.40.50.1100:FF:000016">
    <property type="entry name" value="Cysteine synthase A"/>
    <property type="match status" value="1"/>
</dbReference>
<feature type="domain" description="Tryptophan synthase beta chain-like PALP" evidence="8">
    <location>
        <begin position="216"/>
        <end position="490"/>
    </location>
</feature>
<name>A0A328A1Q6_9STAP</name>
<evidence type="ECO:0000259" key="9">
    <source>
        <dbReference type="Pfam" id="PF13649"/>
    </source>
</evidence>
<dbReference type="OrthoDB" id="9808024at2"/>
<evidence type="ECO:0000256" key="7">
    <source>
        <dbReference type="ARBA" id="ARBA00023192"/>
    </source>
</evidence>
<gene>
    <name evidence="10" type="ORF">BHX94_11035</name>
</gene>
<evidence type="ECO:0000256" key="1">
    <source>
        <dbReference type="ARBA" id="ARBA00001933"/>
    </source>
</evidence>
<protein>
    <submittedName>
        <fullName evidence="10">Uncharacterized protein</fullName>
    </submittedName>
</protein>